<gene>
    <name evidence="20" type="primary">accD</name>
    <name evidence="19" type="synonym">accA</name>
    <name evidence="23" type="ORF">SAMN05216275_102101</name>
</gene>
<dbReference type="InterPro" id="IPR011762">
    <property type="entry name" value="COA_CT_N"/>
</dbReference>
<evidence type="ECO:0000256" key="20">
    <source>
        <dbReference type="HAMAP-Rule" id="MF_01395"/>
    </source>
</evidence>
<keyword evidence="13 20" id="KW-0862">Zinc</keyword>
<dbReference type="SUPFAM" id="SSF52096">
    <property type="entry name" value="ClpP/crotonase"/>
    <property type="match status" value="2"/>
</dbReference>
<keyword evidence="6 19" id="KW-0963">Cytoplasm</keyword>
<evidence type="ECO:0000256" key="10">
    <source>
        <dbReference type="ARBA" id="ARBA00022741"/>
    </source>
</evidence>
<evidence type="ECO:0000256" key="5">
    <source>
        <dbReference type="ARBA" id="ARBA00011664"/>
    </source>
</evidence>
<keyword evidence="16 19" id="KW-0275">Fatty acid biosynthesis</keyword>
<evidence type="ECO:0000256" key="9">
    <source>
        <dbReference type="ARBA" id="ARBA00022723"/>
    </source>
</evidence>
<evidence type="ECO:0000259" key="22">
    <source>
        <dbReference type="PROSITE" id="PS50989"/>
    </source>
</evidence>
<dbReference type="InterPro" id="IPR029045">
    <property type="entry name" value="ClpP/crotonase-like_dom_sf"/>
</dbReference>
<comment type="function">
    <text evidence="19">Component of the acetyl coenzyme A carboxylase (ACC) complex. First, biotin carboxylase catalyzes the carboxylation of biotin on its carrier protein (BCCP) and then the CO(2) group is transferred by the carboxyltransferase to acetyl-CoA to form malonyl-CoA.</text>
</comment>
<dbReference type="EC" id="2.1.3.15" evidence="19"/>
<evidence type="ECO:0000256" key="12">
    <source>
        <dbReference type="ARBA" id="ARBA00022832"/>
    </source>
</evidence>
<dbReference type="EMBL" id="FOQY01000002">
    <property type="protein sequence ID" value="SFI23643.1"/>
    <property type="molecule type" value="Genomic_DNA"/>
</dbReference>
<evidence type="ECO:0000256" key="8">
    <source>
        <dbReference type="ARBA" id="ARBA00022679"/>
    </source>
</evidence>
<reference evidence="24" key="1">
    <citation type="submission" date="2016-10" db="EMBL/GenBank/DDBJ databases">
        <authorList>
            <person name="Varghese N."/>
            <person name="Submissions S."/>
        </authorList>
    </citation>
    <scope>NUCLEOTIDE SEQUENCE [LARGE SCALE GENOMIC DNA]</scope>
    <source>
        <strain evidence="24">CGMCC 4.2126</strain>
    </source>
</reference>
<dbReference type="AlphaFoldDB" id="A0A1I3GJR2"/>
<evidence type="ECO:0000256" key="17">
    <source>
        <dbReference type="ARBA" id="ARBA00025280"/>
    </source>
</evidence>
<evidence type="ECO:0000313" key="24">
    <source>
        <dbReference type="Proteomes" id="UP000199111"/>
    </source>
</evidence>
<dbReference type="UniPathway" id="UPA00655">
    <property type="reaction ID" value="UER00711"/>
</dbReference>
<evidence type="ECO:0000259" key="21">
    <source>
        <dbReference type="PROSITE" id="PS50980"/>
    </source>
</evidence>
<evidence type="ECO:0000256" key="14">
    <source>
        <dbReference type="ARBA" id="ARBA00022840"/>
    </source>
</evidence>
<evidence type="ECO:0000256" key="11">
    <source>
        <dbReference type="ARBA" id="ARBA00022771"/>
    </source>
</evidence>
<feature type="domain" description="CoA carboxyltransferase N-terminal" evidence="21">
    <location>
        <begin position="7"/>
        <end position="276"/>
    </location>
</feature>
<sequence length="552" mass="58645">MASGAAEWVSCARCRELTYGRRFERDLRVCPGCGAHSRLTAWQRIGQLLDTGSVRQLEQPVVAEDPLGFMDSRPYPERLRQAREQTGTEEAVICVTGTLMGHPVVAAVMDFRFLGGSLGVGVGEAIAVAAETALRARSPLIIVTASGGARMQEGAFSLMQMVKTSQALAELDEAGIFTISIISDPTYGGVAASFATLGDVILAEPGARIGFAGPRVIEQTIQADLPKGFQTAEFLLARGLVDAVVPRSALRPTIACLLDAQAPAQPSTATGAGEGLIRDPGDLPEREPEQVVEAARHQQRPTALDYMNQLLDNFQELRGDRMSGDCPAIVGGLGRFDGRPVIVLGHQKGRDTTERVQRNFGMALPEGYRKAARLMRLAVKLGLPIVTLVDTPGAHPGIGAEERGQAWAIAENIRLMSGLPVPIVAVITGEGGSGGALALAVADRVLACSGAMYSVISPEGCAAILWKDRSAAPMAAAALQLGARDLLRHEIVDAVVPEPEGGAHRDPVAAAELLRAALSETLREVVAISPDDLVAQRRRRFRRYGVEMPRCI</sequence>
<evidence type="ECO:0000256" key="1">
    <source>
        <dbReference type="ARBA" id="ARBA00004496"/>
    </source>
</evidence>
<dbReference type="InterPro" id="IPR011763">
    <property type="entry name" value="COA_CT_C"/>
</dbReference>
<dbReference type="GeneID" id="96296447"/>
<proteinExistence type="inferred from homology"/>
<evidence type="ECO:0000256" key="6">
    <source>
        <dbReference type="ARBA" id="ARBA00022490"/>
    </source>
</evidence>
<evidence type="ECO:0000256" key="18">
    <source>
        <dbReference type="ARBA" id="ARBA00049152"/>
    </source>
</evidence>
<keyword evidence="10 19" id="KW-0547">Nucleotide-binding</keyword>
<evidence type="ECO:0000256" key="7">
    <source>
        <dbReference type="ARBA" id="ARBA00022516"/>
    </source>
</evidence>
<keyword evidence="12 19" id="KW-0276">Fatty acid metabolism</keyword>
<dbReference type="GO" id="GO:0006633">
    <property type="term" value="P:fatty acid biosynthetic process"/>
    <property type="evidence" value="ECO:0007669"/>
    <property type="project" value="UniProtKB-KW"/>
</dbReference>
<comment type="similarity">
    <text evidence="3">In the C-terminal section; belongs to the AccA family.</text>
</comment>
<dbReference type="Proteomes" id="UP000199111">
    <property type="component" value="Unassembled WGS sequence"/>
</dbReference>
<dbReference type="Pfam" id="PF17848">
    <property type="entry name" value="Zn_ribbon_ACC"/>
    <property type="match status" value="1"/>
</dbReference>
<evidence type="ECO:0000256" key="16">
    <source>
        <dbReference type="ARBA" id="ARBA00023160"/>
    </source>
</evidence>
<comment type="function">
    <text evidence="17 20">Component of the acetyl coenzyme A carboxylase (ACC) complex. Biotin carboxylase (BC) catalyzes the carboxylation of biotin on its carrier protein (BCCP) and then the CO(2) group is transferred by the transcarboxylase to acetyl-CoA to form malonyl-CoA.</text>
</comment>
<dbReference type="NCBIfam" id="TIGR00513">
    <property type="entry name" value="accA"/>
    <property type="match status" value="1"/>
</dbReference>
<feature type="binding site" evidence="20">
    <location>
        <position position="11"/>
    </location>
    <ligand>
        <name>Zn(2+)</name>
        <dbReference type="ChEBI" id="CHEBI:29105"/>
    </ligand>
</feature>
<protein>
    <recommendedName>
        <fullName evidence="19 20">Multifunctional fusion protein</fullName>
    </recommendedName>
    <domain>
        <recommendedName>
            <fullName evidence="19">Acetyl-coenzyme A carboxylase carboxyl transferase subunit alpha</fullName>
            <shortName evidence="19">ACCase subunit alpha</shortName>
            <shortName evidence="19">Acetyl-CoA carboxylase carboxyltransferase subunit alpha</shortName>
            <ecNumber evidence="19">2.1.3.15</ecNumber>
        </recommendedName>
    </domain>
    <domain>
        <recommendedName>
            <fullName evidence="20">Acetyl-coenzyme A carboxylase carboxyl transferase subunit beta</fullName>
            <shortName evidence="20">ACCase subunit beta</shortName>
            <shortName evidence="20">Acetyl-CoA carboxylase carboxyltransferase subunit beta</shortName>
        </recommendedName>
    </domain>
</protein>
<dbReference type="NCBIfam" id="TIGR00515">
    <property type="entry name" value="accD"/>
    <property type="match status" value="1"/>
</dbReference>
<comment type="similarity">
    <text evidence="20">Belongs to the AccD/PCCB family.</text>
</comment>
<dbReference type="Gene3D" id="3.90.226.10">
    <property type="entry name" value="2-enoyl-CoA Hydratase, Chain A, domain 1"/>
    <property type="match status" value="2"/>
</dbReference>
<evidence type="ECO:0000256" key="15">
    <source>
        <dbReference type="ARBA" id="ARBA00023098"/>
    </source>
</evidence>
<feature type="binding site" evidence="20">
    <location>
        <position position="30"/>
    </location>
    <ligand>
        <name>Zn(2+)</name>
        <dbReference type="ChEBI" id="CHEBI:29105"/>
    </ligand>
</feature>
<evidence type="ECO:0000256" key="2">
    <source>
        <dbReference type="ARBA" id="ARBA00004956"/>
    </source>
</evidence>
<dbReference type="InterPro" id="IPR041010">
    <property type="entry name" value="Znf-ACC"/>
</dbReference>
<name>A0A1I3GJR2_9ACTN</name>
<dbReference type="GO" id="GO:0008270">
    <property type="term" value="F:zinc ion binding"/>
    <property type="evidence" value="ECO:0007669"/>
    <property type="project" value="UniProtKB-UniRule"/>
</dbReference>
<keyword evidence="11 20" id="KW-0863">Zinc-finger</keyword>
<keyword evidence="7 19" id="KW-0444">Lipid biosynthesis</keyword>
<evidence type="ECO:0000256" key="19">
    <source>
        <dbReference type="HAMAP-Rule" id="MF_00823"/>
    </source>
</evidence>
<dbReference type="PRINTS" id="PR01069">
    <property type="entry name" value="ACCCTRFRASEA"/>
</dbReference>
<dbReference type="InterPro" id="IPR000438">
    <property type="entry name" value="Acetyl_CoA_COase_Trfase_b_su"/>
</dbReference>
<feature type="binding site" evidence="20">
    <location>
        <position position="33"/>
    </location>
    <ligand>
        <name>Zn(2+)</name>
        <dbReference type="ChEBI" id="CHEBI:29105"/>
    </ligand>
</feature>
<dbReference type="HAMAP" id="MF_01395">
    <property type="entry name" value="AcetylCoA_CT_beta"/>
    <property type="match status" value="1"/>
</dbReference>
<feature type="zinc finger region" description="C4-type" evidence="20">
    <location>
        <begin position="11"/>
        <end position="33"/>
    </location>
</feature>
<dbReference type="GO" id="GO:0005524">
    <property type="term" value="F:ATP binding"/>
    <property type="evidence" value="ECO:0007669"/>
    <property type="project" value="UniProtKB-KW"/>
</dbReference>
<dbReference type="GO" id="GO:2001295">
    <property type="term" value="P:malonyl-CoA biosynthetic process"/>
    <property type="evidence" value="ECO:0007669"/>
    <property type="project" value="UniProtKB-UniRule"/>
</dbReference>
<organism evidence="23 24">
    <name type="scientific">Streptosporangium canum</name>
    <dbReference type="NCBI Taxonomy" id="324952"/>
    <lineage>
        <taxon>Bacteria</taxon>
        <taxon>Bacillati</taxon>
        <taxon>Actinomycetota</taxon>
        <taxon>Actinomycetes</taxon>
        <taxon>Streptosporangiales</taxon>
        <taxon>Streptosporangiaceae</taxon>
        <taxon>Streptosporangium</taxon>
    </lineage>
</organism>
<dbReference type="NCBIfam" id="NF004344">
    <property type="entry name" value="PRK05724.1"/>
    <property type="match status" value="1"/>
</dbReference>
<comment type="subunit">
    <text evidence="19">Acetyl-CoA carboxylase is a heterohexamer composed of biotin carboxyl carrier protein (AccB), biotin carboxylase (AccC) and two subunits each of ACCase subunit alpha (AccA) and ACCase subunit beta (AccD).</text>
</comment>
<keyword evidence="14 19" id="KW-0067">ATP-binding</keyword>
<dbReference type="Pfam" id="PF03255">
    <property type="entry name" value="ACCA"/>
    <property type="match status" value="1"/>
</dbReference>
<evidence type="ECO:0000256" key="13">
    <source>
        <dbReference type="ARBA" id="ARBA00022833"/>
    </source>
</evidence>
<evidence type="ECO:0000256" key="3">
    <source>
        <dbReference type="ARBA" id="ARBA00006276"/>
    </source>
</evidence>
<comment type="similarity">
    <text evidence="4">In the N-terminal section; belongs to the AccD/PCCB family.</text>
</comment>
<comment type="subcellular location">
    <subcellularLocation>
        <location evidence="1 19">Cytoplasm</location>
    </subcellularLocation>
</comment>
<keyword evidence="8 19" id="KW-0808">Transferase</keyword>
<dbReference type="RefSeq" id="WP_093885462.1">
    <property type="nucleotide sequence ID" value="NZ_FOQY01000002.1"/>
</dbReference>
<comment type="cofactor">
    <cofactor evidence="20">
        <name>Zn(2+)</name>
        <dbReference type="ChEBI" id="CHEBI:29105"/>
    </cofactor>
    <text evidence="20">Binds 1 zinc ion per subunit.</text>
</comment>
<dbReference type="HAMAP" id="MF_00823">
    <property type="entry name" value="AcetylCoA_CT_alpha"/>
    <property type="match status" value="1"/>
</dbReference>
<accession>A0A1I3GJR2</accession>
<dbReference type="PROSITE" id="PS50989">
    <property type="entry name" value="COA_CT_CTER"/>
    <property type="match status" value="1"/>
</dbReference>
<keyword evidence="15 19" id="KW-0443">Lipid metabolism</keyword>
<dbReference type="PANTHER" id="PTHR42853">
    <property type="entry name" value="ACETYL-COENZYME A CARBOXYLASE CARBOXYL TRANSFERASE SUBUNIT ALPHA"/>
    <property type="match status" value="1"/>
</dbReference>
<dbReference type="NCBIfam" id="NF041504">
    <property type="entry name" value="AccA_sub"/>
    <property type="match status" value="1"/>
</dbReference>
<dbReference type="GO" id="GO:0003989">
    <property type="term" value="F:acetyl-CoA carboxylase activity"/>
    <property type="evidence" value="ECO:0007669"/>
    <property type="project" value="InterPro"/>
</dbReference>
<comment type="subunit">
    <text evidence="5">Acetyl-CoA carboxylase is a heterotetramer composed of biotin carboxyl carrier protein (AccB), biotin carboxylase (AccC) and two subunits of ACCase subunit beta/alpha.</text>
</comment>
<keyword evidence="24" id="KW-1185">Reference proteome</keyword>
<comment type="similarity">
    <text evidence="19">Belongs to the AccA family.</text>
</comment>
<dbReference type="GO" id="GO:0016743">
    <property type="term" value="F:carboxyl- or carbamoyltransferase activity"/>
    <property type="evidence" value="ECO:0007669"/>
    <property type="project" value="UniProtKB-UniRule"/>
</dbReference>
<feature type="binding site" evidence="20">
    <location>
        <position position="14"/>
    </location>
    <ligand>
        <name>Zn(2+)</name>
        <dbReference type="ChEBI" id="CHEBI:29105"/>
    </ligand>
</feature>
<evidence type="ECO:0000256" key="4">
    <source>
        <dbReference type="ARBA" id="ARBA00010284"/>
    </source>
</evidence>
<feature type="domain" description="CoA carboxyltransferase C-terminal" evidence="22">
    <location>
        <begin position="280"/>
        <end position="524"/>
    </location>
</feature>
<comment type="catalytic activity">
    <reaction evidence="18 19">
        <text>N(6)-carboxybiotinyl-L-lysyl-[protein] + acetyl-CoA = N(6)-biotinyl-L-lysyl-[protein] + malonyl-CoA</text>
        <dbReference type="Rhea" id="RHEA:54728"/>
        <dbReference type="Rhea" id="RHEA-COMP:10505"/>
        <dbReference type="Rhea" id="RHEA-COMP:10506"/>
        <dbReference type="ChEBI" id="CHEBI:57288"/>
        <dbReference type="ChEBI" id="CHEBI:57384"/>
        <dbReference type="ChEBI" id="CHEBI:83144"/>
        <dbReference type="ChEBI" id="CHEBI:83145"/>
        <dbReference type="EC" id="2.1.3.15"/>
    </reaction>
</comment>
<dbReference type="InterPro" id="IPR001095">
    <property type="entry name" value="Acetyl_CoA_COase_a_su"/>
</dbReference>
<dbReference type="PROSITE" id="PS50980">
    <property type="entry name" value="COA_CT_NTER"/>
    <property type="match status" value="1"/>
</dbReference>
<keyword evidence="9 20" id="KW-0479">Metal-binding</keyword>
<dbReference type="PANTHER" id="PTHR42853:SF3">
    <property type="entry name" value="ACETYL-COENZYME A CARBOXYLASE CARBOXYL TRANSFERASE SUBUNIT ALPHA, CHLOROPLASTIC"/>
    <property type="match status" value="1"/>
</dbReference>
<comment type="pathway">
    <text evidence="2 19">Lipid metabolism; malonyl-CoA biosynthesis; malonyl-CoA from acetyl-CoA: step 1/1.</text>
</comment>
<dbReference type="GO" id="GO:0009317">
    <property type="term" value="C:acetyl-CoA carboxylase complex"/>
    <property type="evidence" value="ECO:0007669"/>
    <property type="project" value="InterPro"/>
</dbReference>
<evidence type="ECO:0000313" key="23">
    <source>
        <dbReference type="EMBL" id="SFI23643.1"/>
    </source>
</evidence>